<feature type="compositionally biased region" description="Acidic residues" evidence="1">
    <location>
        <begin position="1"/>
        <end position="11"/>
    </location>
</feature>
<accession>A0AAW0WC13</accession>
<organism evidence="2 3">
    <name type="scientific">Cherax quadricarinatus</name>
    <name type="common">Australian red claw crayfish</name>
    <dbReference type="NCBI Taxonomy" id="27406"/>
    <lineage>
        <taxon>Eukaryota</taxon>
        <taxon>Metazoa</taxon>
        <taxon>Ecdysozoa</taxon>
        <taxon>Arthropoda</taxon>
        <taxon>Crustacea</taxon>
        <taxon>Multicrustacea</taxon>
        <taxon>Malacostraca</taxon>
        <taxon>Eumalacostraca</taxon>
        <taxon>Eucarida</taxon>
        <taxon>Decapoda</taxon>
        <taxon>Pleocyemata</taxon>
        <taxon>Astacidea</taxon>
        <taxon>Parastacoidea</taxon>
        <taxon>Parastacidae</taxon>
        <taxon>Cherax</taxon>
    </lineage>
</organism>
<feature type="compositionally biased region" description="Basic and acidic residues" evidence="1">
    <location>
        <begin position="237"/>
        <end position="247"/>
    </location>
</feature>
<dbReference type="EMBL" id="JARKIK010000067">
    <property type="protein sequence ID" value="KAK8729416.1"/>
    <property type="molecule type" value="Genomic_DNA"/>
</dbReference>
<keyword evidence="3" id="KW-1185">Reference proteome</keyword>
<feature type="region of interest" description="Disordered" evidence="1">
    <location>
        <begin position="1"/>
        <end position="21"/>
    </location>
</feature>
<feature type="region of interest" description="Disordered" evidence="1">
    <location>
        <begin position="225"/>
        <end position="247"/>
    </location>
</feature>
<evidence type="ECO:0000256" key="1">
    <source>
        <dbReference type="SAM" id="MobiDB-lite"/>
    </source>
</evidence>
<protein>
    <submittedName>
        <fullName evidence="2">Uncharacterized protein</fullName>
    </submittedName>
</protein>
<comment type="caution">
    <text evidence="2">The sequence shown here is derived from an EMBL/GenBank/DDBJ whole genome shotgun (WGS) entry which is preliminary data.</text>
</comment>
<proteinExistence type="predicted"/>
<evidence type="ECO:0000313" key="3">
    <source>
        <dbReference type="Proteomes" id="UP001445076"/>
    </source>
</evidence>
<feature type="region of interest" description="Disordered" evidence="1">
    <location>
        <begin position="173"/>
        <end position="192"/>
    </location>
</feature>
<dbReference type="Proteomes" id="UP001445076">
    <property type="component" value="Unassembled WGS sequence"/>
</dbReference>
<dbReference type="AlphaFoldDB" id="A0AAW0WC13"/>
<sequence length="270" mass="30046">MTECQGEDDDVLVQGNSDMTPDTTEKALYSLDDTVRQIRIAEHKLYQQRVNCAMLTVELSTLHDPLMREMFSMCVQGEEQVKQKIAQGIEAQKYLSQTLHTSMPQDTQQDLPQDINECVHEEQHEPHQEPKLPELHDTQSVSTNDAQRINASHTRSQNNDSLDLFELAISDGGIPSEGSSSTSFQKETPVCNPKEKQIEVIDAEAASARQSTTNGDVPMESMCTDFGLHNPSEDSANNEKESTPDQHYDEQTSGMIITLQPCHSGLSLGI</sequence>
<feature type="compositionally biased region" description="Polar residues" evidence="1">
    <location>
        <begin position="177"/>
        <end position="186"/>
    </location>
</feature>
<name>A0AAW0WC13_CHEQU</name>
<reference evidence="2 3" key="1">
    <citation type="journal article" date="2024" name="BMC Genomics">
        <title>Genome assembly of redclaw crayfish (Cherax quadricarinatus) provides insights into its immune adaptation and hypoxia tolerance.</title>
        <authorList>
            <person name="Liu Z."/>
            <person name="Zheng J."/>
            <person name="Li H."/>
            <person name="Fang K."/>
            <person name="Wang S."/>
            <person name="He J."/>
            <person name="Zhou D."/>
            <person name="Weng S."/>
            <person name="Chi M."/>
            <person name="Gu Z."/>
            <person name="He J."/>
            <person name="Li F."/>
            <person name="Wang M."/>
        </authorList>
    </citation>
    <scope>NUCLEOTIDE SEQUENCE [LARGE SCALE GENOMIC DNA]</scope>
    <source>
        <strain evidence="2">ZL_2023a</strain>
    </source>
</reference>
<evidence type="ECO:0000313" key="2">
    <source>
        <dbReference type="EMBL" id="KAK8729416.1"/>
    </source>
</evidence>
<feature type="region of interest" description="Disordered" evidence="1">
    <location>
        <begin position="121"/>
        <end position="141"/>
    </location>
</feature>
<feature type="compositionally biased region" description="Basic and acidic residues" evidence="1">
    <location>
        <begin position="121"/>
        <end position="137"/>
    </location>
</feature>
<gene>
    <name evidence="2" type="ORF">OTU49_008466</name>
</gene>